<evidence type="ECO:0000256" key="6">
    <source>
        <dbReference type="ARBA" id="ARBA00023136"/>
    </source>
</evidence>
<sequence>MGIATNQQVQVSIKKPVKRRNFKLRKYKLSHICFILPALLLNLIFFVYPFIKSFIMSFYKWPIMGESTFIGLTNYLNLLKDGTFWSSLWFTAKYTLIVTPALFLVGFILALLINNRLRATSFFRSVYFMPVVISMVSCSLMWLWIYNDLYGMLNYYLLKFHIINEPIVWMGQASTSLPAISFMITWKMAGFTMVILLSGLQSISEEVYEAAKTDGASKWQQILYITIPLLKPSIGLSLVISVIGSVLAFEQFLVMTHGGPSNSTTTVVHHIYNTSFKYFNLGYGSAMTFILLVILIIFSVFQVKMMRDPAGN</sequence>
<gene>
    <name evidence="9" type="ORF">EV146_11385</name>
</gene>
<feature type="domain" description="ABC transmembrane type-1" evidence="8">
    <location>
        <begin position="88"/>
        <end position="302"/>
    </location>
</feature>
<dbReference type="SUPFAM" id="SSF161098">
    <property type="entry name" value="MetI-like"/>
    <property type="match status" value="1"/>
</dbReference>
<keyword evidence="4 7" id="KW-0812">Transmembrane</keyword>
<dbReference type="EMBL" id="SLVV01000013">
    <property type="protein sequence ID" value="TCN21161.1"/>
    <property type="molecule type" value="Genomic_DNA"/>
</dbReference>
<feature type="transmembrane region" description="Helical" evidence="7">
    <location>
        <begin position="29"/>
        <end position="51"/>
    </location>
</feature>
<comment type="similarity">
    <text evidence="7">Belongs to the binding-protein-dependent transport system permease family.</text>
</comment>
<dbReference type="GO" id="GO:0055085">
    <property type="term" value="P:transmembrane transport"/>
    <property type="evidence" value="ECO:0007669"/>
    <property type="project" value="InterPro"/>
</dbReference>
<comment type="caution">
    <text evidence="9">The sequence shown here is derived from an EMBL/GenBank/DDBJ whole genome shotgun (WGS) entry which is preliminary data.</text>
</comment>
<dbReference type="Proteomes" id="UP000295689">
    <property type="component" value="Unassembled WGS sequence"/>
</dbReference>
<protein>
    <submittedName>
        <fullName evidence="9">Multiple sugar transport system permease protein</fullName>
    </submittedName>
</protein>
<dbReference type="GO" id="GO:0005886">
    <property type="term" value="C:plasma membrane"/>
    <property type="evidence" value="ECO:0007669"/>
    <property type="project" value="UniProtKB-SubCell"/>
</dbReference>
<feature type="transmembrane region" description="Helical" evidence="7">
    <location>
        <begin position="94"/>
        <end position="113"/>
    </location>
</feature>
<dbReference type="PANTHER" id="PTHR30193">
    <property type="entry name" value="ABC TRANSPORTER PERMEASE PROTEIN"/>
    <property type="match status" value="1"/>
</dbReference>
<keyword evidence="5 7" id="KW-1133">Transmembrane helix</keyword>
<name>A0A4R2B3L4_9BACI</name>
<evidence type="ECO:0000313" key="9">
    <source>
        <dbReference type="EMBL" id="TCN21161.1"/>
    </source>
</evidence>
<keyword evidence="3" id="KW-1003">Cell membrane</keyword>
<dbReference type="PROSITE" id="PS50928">
    <property type="entry name" value="ABC_TM1"/>
    <property type="match status" value="1"/>
</dbReference>
<organism evidence="9 10">
    <name type="scientific">Mesobacillus foraminis</name>
    <dbReference type="NCBI Taxonomy" id="279826"/>
    <lineage>
        <taxon>Bacteria</taxon>
        <taxon>Bacillati</taxon>
        <taxon>Bacillota</taxon>
        <taxon>Bacilli</taxon>
        <taxon>Bacillales</taxon>
        <taxon>Bacillaceae</taxon>
        <taxon>Mesobacillus</taxon>
    </lineage>
</organism>
<feature type="transmembrane region" description="Helical" evidence="7">
    <location>
        <begin position="221"/>
        <end position="249"/>
    </location>
</feature>
<proteinExistence type="inferred from homology"/>
<feature type="transmembrane region" description="Helical" evidence="7">
    <location>
        <begin position="179"/>
        <end position="200"/>
    </location>
</feature>
<keyword evidence="2 7" id="KW-0813">Transport</keyword>
<evidence type="ECO:0000256" key="1">
    <source>
        <dbReference type="ARBA" id="ARBA00004651"/>
    </source>
</evidence>
<dbReference type="InterPro" id="IPR000515">
    <property type="entry name" value="MetI-like"/>
</dbReference>
<dbReference type="CDD" id="cd06261">
    <property type="entry name" value="TM_PBP2"/>
    <property type="match status" value="1"/>
</dbReference>
<accession>A0A4R2B3L4</accession>
<evidence type="ECO:0000256" key="5">
    <source>
        <dbReference type="ARBA" id="ARBA00022989"/>
    </source>
</evidence>
<dbReference type="PANTHER" id="PTHR30193:SF37">
    <property type="entry name" value="INNER MEMBRANE ABC TRANSPORTER PERMEASE PROTEIN YCJO"/>
    <property type="match status" value="1"/>
</dbReference>
<dbReference type="Gene3D" id="1.10.3720.10">
    <property type="entry name" value="MetI-like"/>
    <property type="match status" value="1"/>
</dbReference>
<feature type="transmembrane region" description="Helical" evidence="7">
    <location>
        <begin position="125"/>
        <end position="145"/>
    </location>
</feature>
<evidence type="ECO:0000256" key="4">
    <source>
        <dbReference type="ARBA" id="ARBA00022692"/>
    </source>
</evidence>
<evidence type="ECO:0000256" key="2">
    <source>
        <dbReference type="ARBA" id="ARBA00022448"/>
    </source>
</evidence>
<dbReference type="Pfam" id="PF00528">
    <property type="entry name" value="BPD_transp_1"/>
    <property type="match status" value="1"/>
</dbReference>
<feature type="transmembrane region" description="Helical" evidence="7">
    <location>
        <begin position="281"/>
        <end position="301"/>
    </location>
</feature>
<dbReference type="InterPro" id="IPR051393">
    <property type="entry name" value="ABC_transporter_permease"/>
</dbReference>
<keyword evidence="10" id="KW-1185">Reference proteome</keyword>
<evidence type="ECO:0000259" key="8">
    <source>
        <dbReference type="PROSITE" id="PS50928"/>
    </source>
</evidence>
<dbReference type="InterPro" id="IPR035906">
    <property type="entry name" value="MetI-like_sf"/>
</dbReference>
<dbReference type="AlphaFoldDB" id="A0A4R2B3L4"/>
<keyword evidence="9" id="KW-0762">Sugar transport</keyword>
<dbReference type="RefSeq" id="WP_132010832.1">
    <property type="nucleotide sequence ID" value="NZ_JABUHM010000010.1"/>
</dbReference>
<reference evidence="9 10" key="1">
    <citation type="journal article" date="2015" name="Stand. Genomic Sci.">
        <title>Genomic Encyclopedia of Bacterial and Archaeal Type Strains, Phase III: the genomes of soil and plant-associated and newly described type strains.</title>
        <authorList>
            <person name="Whitman W.B."/>
            <person name="Woyke T."/>
            <person name="Klenk H.P."/>
            <person name="Zhou Y."/>
            <person name="Lilburn T.G."/>
            <person name="Beck B.J."/>
            <person name="De Vos P."/>
            <person name="Vandamme P."/>
            <person name="Eisen J.A."/>
            <person name="Garrity G."/>
            <person name="Hugenholtz P."/>
            <person name="Kyrpides N.C."/>
        </authorList>
    </citation>
    <scope>NUCLEOTIDE SEQUENCE [LARGE SCALE GENOMIC DNA]</scope>
    <source>
        <strain evidence="9 10">CV53</strain>
    </source>
</reference>
<evidence type="ECO:0000256" key="7">
    <source>
        <dbReference type="RuleBase" id="RU363032"/>
    </source>
</evidence>
<comment type="subcellular location">
    <subcellularLocation>
        <location evidence="1 7">Cell membrane</location>
        <topology evidence="1 7">Multi-pass membrane protein</topology>
    </subcellularLocation>
</comment>
<keyword evidence="6 7" id="KW-0472">Membrane</keyword>
<evidence type="ECO:0000256" key="3">
    <source>
        <dbReference type="ARBA" id="ARBA00022475"/>
    </source>
</evidence>
<evidence type="ECO:0000313" key="10">
    <source>
        <dbReference type="Proteomes" id="UP000295689"/>
    </source>
</evidence>